<accession>A0A6H1Q1Q5</accession>
<evidence type="ECO:0000259" key="1">
    <source>
        <dbReference type="Pfam" id="PF01370"/>
    </source>
</evidence>
<dbReference type="RefSeq" id="WP_168606730.1">
    <property type="nucleotide sequence ID" value="NZ_CP038852.1"/>
</dbReference>
<evidence type="ECO:0000313" key="3">
    <source>
        <dbReference type="Proteomes" id="UP000501094"/>
    </source>
</evidence>
<sequence>MKKKIFITGGAGYVGCRLVPFLLKKGYEVTVYDIMYFTDKFLDHKNPNLKIISGDIRDLTKLDRSSKNHDIFLHLACISNDASYVLDENLSKTINFDCFENIVLTAKKNDIKRFIYASSSSVYGVSDQKDVKEDHPLLPLTLYNKFKGLCEPLLLKEASDNFEVSIFRPATVCGHSPRMRFDLSVNILTCHAICNNKISVFGGDQLRPNLHILDYCEAVVALIESEKEKIHKEIFNIGYENLSIRDIANKIKFILESKHDYKDIEIQTVSSDDNRSYHINSDKFFQKLGFKPKLTIEDAVTEIVNMYDQNLYSEPLKNKVYYNVKTLLDLKAN</sequence>
<name>A0A6H1Q1Q5_9PROT</name>
<organism evidence="2 3">
    <name type="scientific">Candidatus Pelagibacter giovannonii</name>
    <dbReference type="NCBI Taxonomy" id="2563896"/>
    <lineage>
        <taxon>Bacteria</taxon>
        <taxon>Pseudomonadati</taxon>
        <taxon>Pseudomonadota</taxon>
        <taxon>Alphaproteobacteria</taxon>
        <taxon>Candidatus Pelagibacterales</taxon>
        <taxon>Candidatus Pelagibacteraceae</taxon>
        <taxon>Candidatus Pelagibacter</taxon>
    </lineage>
</organism>
<dbReference type="InterPro" id="IPR036291">
    <property type="entry name" value="NAD(P)-bd_dom_sf"/>
</dbReference>
<dbReference type="CDD" id="cd08946">
    <property type="entry name" value="SDR_e"/>
    <property type="match status" value="1"/>
</dbReference>
<evidence type="ECO:0000313" key="2">
    <source>
        <dbReference type="EMBL" id="QIZ20852.1"/>
    </source>
</evidence>
<keyword evidence="3" id="KW-1185">Reference proteome</keyword>
<dbReference type="Gene3D" id="3.40.50.720">
    <property type="entry name" value="NAD(P)-binding Rossmann-like Domain"/>
    <property type="match status" value="1"/>
</dbReference>
<dbReference type="InterPro" id="IPR050177">
    <property type="entry name" value="Lipid_A_modif_metabolic_enz"/>
</dbReference>
<gene>
    <name evidence="2" type="ORF">E5R92_03510</name>
</gene>
<dbReference type="AlphaFoldDB" id="A0A6H1Q1Q5"/>
<protein>
    <submittedName>
        <fullName evidence="2">SDR family oxidoreductase</fullName>
    </submittedName>
</protein>
<proteinExistence type="predicted"/>
<dbReference type="Pfam" id="PF01370">
    <property type="entry name" value="Epimerase"/>
    <property type="match status" value="1"/>
</dbReference>
<dbReference type="KEGG" id="peg:E5R92_03510"/>
<dbReference type="Proteomes" id="UP000501094">
    <property type="component" value="Chromosome"/>
</dbReference>
<feature type="domain" description="NAD-dependent epimerase/dehydratase" evidence="1">
    <location>
        <begin position="5"/>
        <end position="238"/>
    </location>
</feature>
<dbReference type="PANTHER" id="PTHR43245:SF23">
    <property type="entry name" value="NAD(P)-BINDING DOMAIN-CONTAINING PROTEIN"/>
    <property type="match status" value="1"/>
</dbReference>
<dbReference type="PANTHER" id="PTHR43245">
    <property type="entry name" value="BIFUNCTIONAL POLYMYXIN RESISTANCE PROTEIN ARNA"/>
    <property type="match status" value="1"/>
</dbReference>
<dbReference type="EMBL" id="CP038852">
    <property type="protein sequence ID" value="QIZ20852.1"/>
    <property type="molecule type" value="Genomic_DNA"/>
</dbReference>
<reference evidence="2 3" key="1">
    <citation type="journal article" date="2020" name="Nat. Microbiol.">
        <title>Lysogenic host-virus interactions in SAR11 marine bacteria.</title>
        <authorList>
            <person name="Morris R.M."/>
            <person name="Cain K.R."/>
            <person name="Hvorecny K.L."/>
            <person name="Kollman J.M."/>
        </authorList>
    </citation>
    <scope>NUCLEOTIDE SEQUENCE [LARGE SCALE GENOMIC DNA]</scope>
    <source>
        <strain evidence="2 3">NP1</strain>
    </source>
</reference>
<dbReference type="InterPro" id="IPR001509">
    <property type="entry name" value="Epimerase_deHydtase"/>
</dbReference>
<dbReference type="SUPFAM" id="SSF51735">
    <property type="entry name" value="NAD(P)-binding Rossmann-fold domains"/>
    <property type="match status" value="1"/>
</dbReference>